<dbReference type="EMBL" id="MH046811">
    <property type="protein sequence ID" value="AZL89508.1"/>
    <property type="molecule type" value="Genomic_DNA"/>
</dbReference>
<keyword evidence="2" id="KW-0255">Endonuclease</keyword>
<organism evidence="2">
    <name type="scientific">Megavirus baoshan</name>
    <dbReference type="NCBI Taxonomy" id="2496520"/>
    <lineage>
        <taxon>Viruses</taxon>
        <taxon>Varidnaviria</taxon>
        <taxon>Bamfordvirae</taxon>
        <taxon>Nucleocytoviricota</taxon>
        <taxon>Megaviricetes</taxon>
        <taxon>Imitervirales</taxon>
        <taxon>Mimiviridae</taxon>
        <taxon>Megamimivirinae</taxon>
        <taxon>Megavirus</taxon>
        <taxon>Megavirus baoshanense</taxon>
    </lineage>
</organism>
<dbReference type="SMART" id="SM00497">
    <property type="entry name" value="IENR1"/>
    <property type="match status" value="2"/>
</dbReference>
<dbReference type="Gene3D" id="3.90.75.20">
    <property type="match status" value="2"/>
</dbReference>
<keyword evidence="2" id="KW-0540">Nuclease</keyword>
<dbReference type="GO" id="GO:0004519">
    <property type="term" value="F:endonuclease activity"/>
    <property type="evidence" value="ECO:0007669"/>
    <property type="project" value="UniProtKB-KW"/>
</dbReference>
<dbReference type="GO" id="GO:0016788">
    <property type="term" value="F:hydrolase activity, acting on ester bonds"/>
    <property type="evidence" value="ECO:0007669"/>
    <property type="project" value="InterPro"/>
</dbReference>
<feature type="domain" description="HNH nuclease" evidence="1">
    <location>
        <begin position="49"/>
        <end position="97"/>
    </location>
</feature>
<reference evidence="2" key="1">
    <citation type="submission" date="2018-03" db="EMBL/GenBank/DDBJ databases">
        <title>Draft genome sequences of Megaviruse, new member of the family Mimiviridae isolated from water in Shanghai, China.</title>
        <authorList>
            <person name="Xia Y."/>
        </authorList>
    </citation>
    <scope>NUCLEOTIDE SEQUENCE</scope>
    <source>
        <strain evidence="2">SH</strain>
    </source>
</reference>
<protein>
    <submittedName>
        <fullName evidence="2">HNH endonuclease</fullName>
    </submittedName>
</protein>
<accession>A0A3S5HLB7</accession>
<feature type="domain" description="HNH nuclease" evidence="1">
    <location>
        <begin position="217"/>
        <end position="265"/>
    </location>
</feature>
<dbReference type="InterPro" id="IPR010902">
    <property type="entry name" value="NUMOD4"/>
</dbReference>
<evidence type="ECO:0000313" key="2">
    <source>
        <dbReference type="EMBL" id="AZL89508.1"/>
    </source>
</evidence>
<dbReference type="InterPro" id="IPR044925">
    <property type="entry name" value="His-Me_finger_sf"/>
</dbReference>
<gene>
    <name evidence="2" type="ORF">Mb0762</name>
</gene>
<dbReference type="Pfam" id="PF13392">
    <property type="entry name" value="HNH_3"/>
    <property type="match status" value="2"/>
</dbReference>
<name>A0A3S5HLB7_9VIRU</name>
<proteinExistence type="predicted"/>
<dbReference type="InterPro" id="IPR010896">
    <property type="entry name" value="NUMOD1"/>
</dbReference>
<dbReference type="InterPro" id="IPR003615">
    <property type="entry name" value="HNH_nuc"/>
</dbReference>
<keyword evidence="2" id="KW-0378">Hydrolase</keyword>
<dbReference type="SUPFAM" id="SSF54060">
    <property type="entry name" value="His-Me finger endonucleases"/>
    <property type="match status" value="2"/>
</dbReference>
<dbReference type="InterPro" id="IPR003647">
    <property type="entry name" value="Intron_nuc_1_rpt"/>
</dbReference>
<dbReference type="Gene3D" id="1.10.10.10">
    <property type="entry name" value="Winged helix-like DNA-binding domain superfamily/Winged helix DNA-binding domain"/>
    <property type="match status" value="1"/>
</dbReference>
<sequence length="330" mass="38288">MKTVWKNIPNYENYKISTTGKIKNINTGRILKFSLRKGYLSCNLSSNNIKKTYNIHQLVAKIFIKNPKRKRLVNHIDGNKLNNNIDNLEWVSPSENCLHAHKNNLVKSYKRKVNQCDKSGNIIMTYDSIKNAEKHTGVNSKHISSVCLGKRKTSGGYIWKFYDDNQFHIKEGKPLSTNKNYLVTKDGKVYSCRSNKFLKPKIDPDGYLSVSICDNGKKKQESIHRLVAQVYLKNKYNYKYVNHIDLNKQNNNLNNLEWCSPKENMIHYAKNGKNIFRVEVIQLTIDKKIIKKYNSVKEASIKTKVDKSSIVRVCKGKQKQAGNYIWSYNN</sequence>
<dbReference type="Pfam" id="PF07453">
    <property type="entry name" value="NUMOD1"/>
    <property type="match status" value="2"/>
</dbReference>
<evidence type="ECO:0000259" key="1">
    <source>
        <dbReference type="SMART" id="SM00507"/>
    </source>
</evidence>
<dbReference type="InterPro" id="IPR036388">
    <property type="entry name" value="WH-like_DNA-bd_sf"/>
</dbReference>
<dbReference type="Pfam" id="PF07463">
    <property type="entry name" value="NUMOD4"/>
    <property type="match status" value="1"/>
</dbReference>
<dbReference type="SUPFAM" id="SSF64496">
    <property type="entry name" value="DNA-binding domain of intron-encoded endonucleases"/>
    <property type="match status" value="1"/>
</dbReference>
<dbReference type="SMART" id="SM00507">
    <property type="entry name" value="HNHc"/>
    <property type="match status" value="2"/>
</dbReference>